<dbReference type="Proteomes" id="UP001456344">
    <property type="component" value="Chromosome"/>
</dbReference>
<gene>
    <name evidence="1" type="ORF">LCL61_31780</name>
</gene>
<dbReference type="EMBL" id="CP150484">
    <property type="protein sequence ID" value="WYW20138.1"/>
    <property type="molecule type" value="Genomic_DNA"/>
</dbReference>
<protein>
    <submittedName>
        <fullName evidence="1">AMP-binding protein</fullName>
    </submittedName>
</protein>
<keyword evidence="2" id="KW-1185">Reference proteome</keyword>
<reference evidence="1" key="1">
    <citation type="submission" date="2023-10" db="EMBL/GenBank/DDBJ databases">
        <title>Whole genome sequencing of actinobacterial strain Amycolatopsis sp. (BCA-696) identifies the underlying plant growth-promoting genes.</title>
        <authorList>
            <person name="Gandham P."/>
            <person name="Vadla N."/>
            <person name="Saji A."/>
            <person name="Srinivas V."/>
            <person name="Ruperao P."/>
            <person name="Selvanayagam S."/>
            <person name="Saxena R.K."/>
            <person name="Rathore A."/>
            <person name="Gopalakrishnan S."/>
            <person name="Thakur V."/>
        </authorList>
    </citation>
    <scope>NUCLEOTIDE SEQUENCE</scope>
    <source>
        <strain evidence="1">BCA-696</strain>
    </source>
</reference>
<sequence length="796" mass="85640">MTRAADLGFLGDLAVHGDRTALVAPDGSALSYRELDQRVSTVADRLGPVRRLVLLAAANDTGSLVAYLAALRGGHPVLLVPRGQAGALAASYDPDVVIDGVLTERRPGTAHDLHPELALLLSTSGSTGSPKLVRLSADGLRANASAIAEYLDIRATDRAVASLPLPYCYGLSVVNSNLLRGACLLLTEHSVLEPAFWTLVKDRRATSLHGVPHTFALLGQVGFDRLDLPDLRYVTQAGGRLDPAKVTEYAELGRRRGWRFFVMYGQTEATARMAYLPPDLAAAHPAAIGVPVRGGDFGLAEDGELIYRGPNVMLGYAHTPADLALGRTVHELPTGDLGRRNPAGLYEVTGRKSRFVKPFGLRVDLDRVERVLAEAGIEAVCAGDDTRVVIAVHRSSERAAALVRTRFGLPPSSVVVRRMREFPLLPNGKPDYPAIAAAGEPDDAEPGSVRRAFATVFGRRDIPGDATFVGLGGDSLSYVRMSIALERVLGRLPDDWPAMPVSALERLRTRPSRWATLETNVLLRALAIILIVSTHMEWFTVHGGAHLLLIVAGWNFARFVLPGPASRIARAALPIAVPAIAWLGYRLAVTDDVSWTNVLLINNFTLTGAYGYWFVEVLVHAFLALSLVFAIPAVRRTEREHGFATALVALGAGLLLRVSLGEAPSFPELHWTTLGTVWFFALGWLAHKARTATQRAVVLAFGFLLVPGMVGDPLWEAVVLGGLMLVLLQVRVPVPRAAVGVLGLVASASLYIYLTHWTVFPALLPHLPAPLVLVLSVAAGTAVWWAVQLATRRLTP</sequence>
<proteinExistence type="predicted"/>
<evidence type="ECO:0000313" key="2">
    <source>
        <dbReference type="Proteomes" id="UP001456344"/>
    </source>
</evidence>
<organism evidence="1 2">
    <name type="scientific">Amycolatopsis coloradensis</name>
    <dbReference type="NCBI Taxonomy" id="76021"/>
    <lineage>
        <taxon>Bacteria</taxon>
        <taxon>Bacillati</taxon>
        <taxon>Actinomycetota</taxon>
        <taxon>Actinomycetes</taxon>
        <taxon>Pseudonocardiales</taxon>
        <taxon>Pseudonocardiaceae</taxon>
        <taxon>Amycolatopsis</taxon>
    </lineage>
</organism>
<accession>A0ACD5BLK6</accession>
<evidence type="ECO:0000313" key="1">
    <source>
        <dbReference type="EMBL" id="WYW20138.1"/>
    </source>
</evidence>
<name>A0ACD5BLK6_9PSEU</name>